<reference evidence="2" key="1">
    <citation type="submission" date="2022-08" db="EMBL/GenBank/DDBJ databases">
        <authorList>
            <person name="Dale J.L."/>
        </authorList>
    </citation>
    <scope>NUCLEOTIDE SEQUENCE</scope>
    <source>
        <strain evidence="2">2022EL-00758</strain>
    </source>
</reference>
<comment type="caution">
    <text evidence="2">The sequence shown here is derived from an EMBL/GenBank/DDBJ whole genome shotgun (WGS) entry which is preliminary data.</text>
</comment>
<gene>
    <name evidence="2" type="ORF">N0392_05860</name>
</gene>
<dbReference type="EMBL" id="JAPNMI010000003">
    <property type="protein sequence ID" value="MCY0789208.1"/>
    <property type="molecule type" value="Genomic_DNA"/>
</dbReference>
<organism evidence="2 3">
    <name type="scientific">Morganella morganii</name>
    <name type="common">Proteus morganii</name>
    <dbReference type="NCBI Taxonomy" id="582"/>
    <lineage>
        <taxon>Bacteria</taxon>
        <taxon>Pseudomonadati</taxon>
        <taxon>Pseudomonadota</taxon>
        <taxon>Gammaproteobacteria</taxon>
        <taxon>Enterobacterales</taxon>
        <taxon>Morganellaceae</taxon>
        <taxon>Morganella</taxon>
    </lineage>
</organism>
<sequence length="49" mass="5292">MTDKANNGKKEAGNENLKKIPSLTIKPPPLTPRPTATVTVPLITTPRLQ</sequence>
<feature type="region of interest" description="Disordered" evidence="1">
    <location>
        <begin position="1"/>
        <end position="49"/>
    </location>
</feature>
<proteinExistence type="predicted"/>
<dbReference type="Proteomes" id="UP001076655">
    <property type="component" value="Unassembled WGS sequence"/>
</dbReference>
<evidence type="ECO:0000313" key="2">
    <source>
        <dbReference type="EMBL" id="MCY0789208.1"/>
    </source>
</evidence>
<feature type="compositionally biased region" description="Basic and acidic residues" evidence="1">
    <location>
        <begin position="1"/>
        <end position="18"/>
    </location>
</feature>
<protein>
    <submittedName>
        <fullName evidence="2">Uncharacterized protein</fullName>
    </submittedName>
</protein>
<evidence type="ECO:0000313" key="3">
    <source>
        <dbReference type="Proteomes" id="UP001076655"/>
    </source>
</evidence>
<dbReference type="AlphaFoldDB" id="A0A9Q4GUF3"/>
<name>A0A9Q4GUF3_MORMO</name>
<evidence type="ECO:0000256" key="1">
    <source>
        <dbReference type="SAM" id="MobiDB-lite"/>
    </source>
</evidence>
<accession>A0A9Q4GUF3</accession>
<dbReference type="RefSeq" id="WP_155402987.1">
    <property type="nucleotide sequence ID" value="NZ_BRRE01000004.1"/>
</dbReference>